<name>A0A218X7G9_PUNGR</name>
<keyword evidence="1" id="KW-0472">Membrane</keyword>
<evidence type="ECO:0000256" key="1">
    <source>
        <dbReference type="SAM" id="Phobius"/>
    </source>
</evidence>
<reference evidence="3" key="1">
    <citation type="journal article" date="2017" name="Plant J.">
        <title>The pomegranate (Punica granatum L.) genome and the genomics of punicalagin biosynthesis.</title>
        <authorList>
            <person name="Qin G."/>
            <person name="Xu C."/>
            <person name="Ming R."/>
            <person name="Tang H."/>
            <person name="Guyot R."/>
            <person name="Kramer E.M."/>
            <person name="Hu Y."/>
            <person name="Yi X."/>
            <person name="Qi Y."/>
            <person name="Xu X."/>
            <person name="Gao Z."/>
            <person name="Pan H."/>
            <person name="Jian J."/>
            <person name="Tian Y."/>
            <person name="Yue Z."/>
            <person name="Xu Y."/>
        </authorList>
    </citation>
    <scope>NUCLEOTIDE SEQUENCE [LARGE SCALE GENOMIC DNA]</scope>
    <source>
        <strain evidence="3">cv. Dabenzi</strain>
    </source>
</reference>
<dbReference type="EMBL" id="MTKT01002214">
    <property type="protein sequence ID" value="OWM80616.1"/>
    <property type="molecule type" value="Genomic_DNA"/>
</dbReference>
<dbReference type="AlphaFoldDB" id="A0A218X7G9"/>
<feature type="transmembrane region" description="Helical" evidence="1">
    <location>
        <begin position="38"/>
        <end position="57"/>
    </location>
</feature>
<keyword evidence="1" id="KW-1133">Transmembrane helix</keyword>
<proteinExistence type="predicted"/>
<evidence type="ECO:0000313" key="3">
    <source>
        <dbReference type="Proteomes" id="UP000197138"/>
    </source>
</evidence>
<accession>A0A218X7G9</accession>
<sequence>MDPADVLLMGKVKRPMNFHREMRTTSRQAYTSLITINGHRLCVFFHLHMFLISLIYISKSIIAA</sequence>
<organism evidence="2 3">
    <name type="scientific">Punica granatum</name>
    <name type="common">Pomegranate</name>
    <dbReference type="NCBI Taxonomy" id="22663"/>
    <lineage>
        <taxon>Eukaryota</taxon>
        <taxon>Viridiplantae</taxon>
        <taxon>Streptophyta</taxon>
        <taxon>Embryophyta</taxon>
        <taxon>Tracheophyta</taxon>
        <taxon>Spermatophyta</taxon>
        <taxon>Magnoliopsida</taxon>
        <taxon>eudicotyledons</taxon>
        <taxon>Gunneridae</taxon>
        <taxon>Pentapetalae</taxon>
        <taxon>rosids</taxon>
        <taxon>malvids</taxon>
        <taxon>Myrtales</taxon>
        <taxon>Lythraceae</taxon>
        <taxon>Punica</taxon>
    </lineage>
</organism>
<keyword evidence="1" id="KW-0812">Transmembrane</keyword>
<gene>
    <name evidence="2" type="ORF">CDL15_Pgr006646</name>
</gene>
<comment type="caution">
    <text evidence="2">The sequence shown here is derived from an EMBL/GenBank/DDBJ whole genome shotgun (WGS) entry which is preliminary data.</text>
</comment>
<evidence type="ECO:0000313" key="2">
    <source>
        <dbReference type="EMBL" id="OWM80616.1"/>
    </source>
</evidence>
<dbReference type="Proteomes" id="UP000197138">
    <property type="component" value="Unassembled WGS sequence"/>
</dbReference>
<protein>
    <submittedName>
        <fullName evidence="2">Uncharacterized protein</fullName>
    </submittedName>
</protein>